<evidence type="ECO:0000313" key="2">
    <source>
        <dbReference type="EMBL" id="OGC43851.1"/>
    </source>
</evidence>
<evidence type="ECO:0000256" key="1">
    <source>
        <dbReference type="SAM" id="Phobius"/>
    </source>
</evidence>
<evidence type="ECO:0000313" key="3">
    <source>
        <dbReference type="Proteomes" id="UP000177434"/>
    </source>
</evidence>
<name>A0A1F4UFY9_9BACT</name>
<protein>
    <submittedName>
        <fullName evidence="2">Uncharacterized protein</fullName>
    </submittedName>
</protein>
<dbReference type="EMBL" id="MEUN01000105">
    <property type="protein sequence ID" value="OGC43851.1"/>
    <property type="molecule type" value="Genomic_DNA"/>
</dbReference>
<dbReference type="AlphaFoldDB" id="A0A1F4UFY9"/>
<organism evidence="2 3">
    <name type="scientific">candidate division WS6 bacterium RIFOXYB1_FULL_33_14</name>
    <dbReference type="NCBI Taxonomy" id="1817896"/>
    <lineage>
        <taxon>Bacteria</taxon>
        <taxon>Candidatus Dojkabacteria</taxon>
    </lineage>
</organism>
<dbReference type="Proteomes" id="UP000177434">
    <property type="component" value="Unassembled WGS sequence"/>
</dbReference>
<feature type="transmembrane region" description="Helical" evidence="1">
    <location>
        <begin position="12"/>
        <end position="35"/>
    </location>
</feature>
<proteinExistence type="predicted"/>
<keyword evidence="1" id="KW-0472">Membrane</keyword>
<keyword evidence="1" id="KW-0812">Transmembrane</keyword>
<gene>
    <name evidence="2" type="ORF">A2400_00235</name>
</gene>
<accession>A0A1F4UFY9</accession>
<keyword evidence="1" id="KW-1133">Transmembrane helix</keyword>
<reference evidence="2 3" key="1">
    <citation type="journal article" date="2016" name="Nat. Commun.">
        <title>Thousands of microbial genomes shed light on interconnected biogeochemical processes in an aquifer system.</title>
        <authorList>
            <person name="Anantharaman K."/>
            <person name="Brown C.T."/>
            <person name="Hug L.A."/>
            <person name="Sharon I."/>
            <person name="Castelle C.J."/>
            <person name="Probst A.J."/>
            <person name="Thomas B.C."/>
            <person name="Singh A."/>
            <person name="Wilkins M.J."/>
            <person name="Karaoz U."/>
            <person name="Brodie E.L."/>
            <person name="Williams K.H."/>
            <person name="Hubbard S.S."/>
            <person name="Banfield J.F."/>
        </authorList>
    </citation>
    <scope>NUCLEOTIDE SEQUENCE [LARGE SCALE GENOMIC DNA]</scope>
</reference>
<sequence>MKELKIKKGTIKLIGLIILSIFLLLILFWLGYSFFSMKSEKPLFDTPINMKEKDFAQKVVFEQPIKEGKYLKYPFNIIPLEVTENKDSYTIKAVDYNYLSKYEDIEDAQFEFDLIKSGGNFDFTQLGWDQPLKITVIFRIEKDFKYFFEYSSCTVNKWYSDLLGKQNVYTLGQCFLNREIVKWEIEIIEEDIQEEIETHLILERLNSIKKYL</sequence>
<comment type="caution">
    <text evidence="2">The sequence shown here is derived from an EMBL/GenBank/DDBJ whole genome shotgun (WGS) entry which is preliminary data.</text>
</comment>